<accession>A0A2J6T487</accession>
<dbReference type="RefSeq" id="XP_024734637.1">
    <property type="nucleotide sequence ID" value="XM_024880604.1"/>
</dbReference>
<dbReference type="AlphaFoldDB" id="A0A2J6T487"/>
<feature type="region of interest" description="Disordered" evidence="1">
    <location>
        <begin position="1"/>
        <end position="25"/>
    </location>
</feature>
<sequence>MNLQETPAPAASPARPLPISNPPPSSRLRAADIGYFDPEGTDITGKTVIYTDVFAFTDMLLHLAETQHDDIRTAFPLCLRGTALFWYSTELTPLERSLLSSAPVSTLCTSLISRFKERPGIALRALISSRFTFSDIRSGKTIRTHVQEMLRFARSSGFESEFNTLLLIHNSLDTSLRGHIDEPTETTTLGQFLTAIDAKWSLWLDMAHRAPWPRQNQNQNQNLLPGLPEPPVNTT</sequence>
<name>A0A2J6T487_9HELO</name>
<protein>
    <submittedName>
        <fullName evidence="2">Uncharacterized protein</fullName>
    </submittedName>
</protein>
<evidence type="ECO:0000313" key="3">
    <source>
        <dbReference type="Proteomes" id="UP000235371"/>
    </source>
</evidence>
<dbReference type="Proteomes" id="UP000235371">
    <property type="component" value="Unassembled WGS sequence"/>
</dbReference>
<proteinExistence type="predicted"/>
<keyword evidence="3" id="KW-1185">Reference proteome</keyword>
<gene>
    <name evidence="2" type="ORF">K444DRAFT_614851</name>
</gene>
<feature type="compositionally biased region" description="Pro residues" evidence="1">
    <location>
        <begin position="15"/>
        <end position="25"/>
    </location>
</feature>
<dbReference type="OrthoDB" id="3597524at2759"/>
<evidence type="ECO:0000256" key="1">
    <source>
        <dbReference type="SAM" id="MobiDB-lite"/>
    </source>
</evidence>
<evidence type="ECO:0000313" key="2">
    <source>
        <dbReference type="EMBL" id="PMD57733.1"/>
    </source>
</evidence>
<dbReference type="InParanoid" id="A0A2J6T487"/>
<reference evidence="2 3" key="1">
    <citation type="submission" date="2016-04" db="EMBL/GenBank/DDBJ databases">
        <title>A degradative enzymes factory behind the ericoid mycorrhizal symbiosis.</title>
        <authorList>
            <consortium name="DOE Joint Genome Institute"/>
            <person name="Martino E."/>
            <person name="Morin E."/>
            <person name="Grelet G."/>
            <person name="Kuo A."/>
            <person name="Kohler A."/>
            <person name="Daghino S."/>
            <person name="Barry K."/>
            <person name="Choi C."/>
            <person name="Cichocki N."/>
            <person name="Clum A."/>
            <person name="Copeland A."/>
            <person name="Hainaut M."/>
            <person name="Haridas S."/>
            <person name="Labutti K."/>
            <person name="Lindquist E."/>
            <person name="Lipzen A."/>
            <person name="Khouja H.-R."/>
            <person name="Murat C."/>
            <person name="Ohm R."/>
            <person name="Olson A."/>
            <person name="Spatafora J."/>
            <person name="Veneault-Fourrey C."/>
            <person name="Henrissat B."/>
            <person name="Grigoriev I."/>
            <person name="Martin F."/>
            <person name="Perotto S."/>
        </authorList>
    </citation>
    <scope>NUCLEOTIDE SEQUENCE [LARGE SCALE GENOMIC DNA]</scope>
    <source>
        <strain evidence="2 3">E</strain>
    </source>
</reference>
<feature type="region of interest" description="Disordered" evidence="1">
    <location>
        <begin position="214"/>
        <end position="235"/>
    </location>
</feature>
<dbReference type="STRING" id="1095630.A0A2J6T487"/>
<dbReference type="GeneID" id="36588681"/>
<dbReference type="EMBL" id="KZ613844">
    <property type="protein sequence ID" value="PMD57733.1"/>
    <property type="molecule type" value="Genomic_DNA"/>
</dbReference>
<organism evidence="2 3">
    <name type="scientific">Hyaloscypha bicolor E</name>
    <dbReference type="NCBI Taxonomy" id="1095630"/>
    <lineage>
        <taxon>Eukaryota</taxon>
        <taxon>Fungi</taxon>
        <taxon>Dikarya</taxon>
        <taxon>Ascomycota</taxon>
        <taxon>Pezizomycotina</taxon>
        <taxon>Leotiomycetes</taxon>
        <taxon>Helotiales</taxon>
        <taxon>Hyaloscyphaceae</taxon>
        <taxon>Hyaloscypha</taxon>
        <taxon>Hyaloscypha bicolor</taxon>
    </lineage>
</organism>